<keyword evidence="1" id="KW-0472">Membrane</keyword>
<evidence type="ECO:0000256" key="1">
    <source>
        <dbReference type="SAM" id="Phobius"/>
    </source>
</evidence>
<dbReference type="Pfam" id="PF18943">
    <property type="entry name" value="DUF5690"/>
    <property type="match status" value="1"/>
</dbReference>
<reference evidence="3" key="1">
    <citation type="submission" date="2021-03" db="EMBL/GenBank/DDBJ databases">
        <title>Assistant Professor.</title>
        <authorList>
            <person name="Huq M.A."/>
        </authorList>
    </citation>
    <scope>NUCLEOTIDE SEQUENCE [LARGE SCALE GENOMIC DNA]</scope>
    <source>
        <strain evidence="3">MAH-28</strain>
    </source>
</reference>
<gene>
    <name evidence="2" type="ORF">J7I43_07100</name>
</gene>
<sequence length="424" mass="48164">MRFTRREIGVALFAAFTSFSAYTAIFAFRKAFNVGAFGGHTLFGLDYKTVLVATQVFGYMLSKFYGIKFISGMKRVNRHWMILALVGVSWLAWLLFAWIPPPYNFWCLFLNGFPLGMLWGVVFSYVEGRRTTDLISAALAVSFIFASGLAKSTAQWVMNAWGVTEYQMPFVVGCVFMPALLVFVFMLEKIPPPTEADKLQRMDRQPMTGAERLSLLKRFWPGLTLLVLIYILVTILREVRDSFMADMWRDSGAVFEPGVFAQTETIISLVILVVIAAMIWLRHNFTAFMLTQWIMLAGFGLALTVTLMHGRGQTEMFTWMLLTGLGLYMVYIPFNSILFDRFIAAFRFAGNVGFLIYLADSFGYLGSVGVMLAKSVFQVKANWLGFYMQLVMVTGFTGLAGTVLSMLYFRKKFKRFNLQQPNEQ</sequence>
<feature type="transmembrane region" description="Helical" evidence="1">
    <location>
        <begin position="105"/>
        <end position="126"/>
    </location>
</feature>
<evidence type="ECO:0008006" key="4">
    <source>
        <dbReference type="Google" id="ProtNLM"/>
    </source>
</evidence>
<evidence type="ECO:0000313" key="2">
    <source>
        <dbReference type="EMBL" id="MBO9151969.1"/>
    </source>
</evidence>
<feature type="transmembrane region" description="Helical" evidence="1">
    <location>
        <begin position="170"/>
        <end position="187"/>
    </location>
</feature>
<feature type="transmembrane region" description="Helical" evidence="1">
    <location>
        <begin position="47"/>
        <end position="67"/>
    </location>
</feature>
<dbReference type="RefSeq" id="WP_209144670.1">
    <property type="nucleotide sequence ID" value="NZ_JAGHKP010000001.1"/>
</dbReference>
<feature type="transmembrane region" description="Helical" evidence="1">
    <location>
        <begin position="259"/>
        <end position="281"/>
    </location>
</feature>
<feature type="transmembrane region" description="Helical" evidence="1">
    <location>
        <begin position="316"/>
        <end position="334"/>
    </location>
</feature>
<name>A0ABS3YBD0_9BACT</name>
<dbReference type="EMBL" id="JAGHKP010000001">
    <property type="protein sequence ID" value="MBO9151969.1"/>
    <property type="molecule type" value="Genomic_DNA"/>
</dbReference>
<feature type="transmembrane region" description="Helical" evidence="1">
    <location>
        <begin position="219"/>
        <end position="239"/>
    </location>
</feature>
<protein>
    <recommendedName>
        <fullName evidence="4">MFS transporter</fullName>
    </recommendedName>
</protein>
<evidence type="ECO:0000313" key="3">
    <source>
        <dbReference type="Proteomes" id="UP000679126"/>
    </source>
</evidence>
<feature type="transmembrane region" description="Helical" evidence="1">
    <location>
        <begin position="79"/>
        <end position="99"/>
    </location>
</feature>
<comment type="caution">
    <text evidence="2">The sequence shown here is derived from an EMBL/GenBank/DDBJ whole genome shotgun (WGS) entry which is preliminary data.</text>
</comment>
<dbReference type="SUPFAM" id="SSF103473">
    <property type="entry name" value="MFS general substrate transporter"/>
    <property type="match status" value="1"/>
</dbReference>
<keyword evidence="3" id="KW-1185">Reference proteome</keyword>
<accession>A0ABS3YBD0</accession>
<keyword evidence="1" id="KW-0812">Transmembrane</keyword>
<feature type="transmembrane region" description="Helical" evidence="1">
    <location>
        <begin position="386"/>
        <end position="409"/>
    </location>
</feature>
<feature type="transmembrane region" description="Helical" evidence="1">
    <location>
        <begin position="133"/>
        <end position="150"/>
    </location>
</feature>
<feature type="transmembrane region" description="Helical" evidence="1">
    <location>
        <begin position="293"/>
        <end position="310"/>
    </location>
</feature>
<dbReference type="InterPro" id="IPR036259">
    <property type="entry name" value="MFS_trans_sf"/>
</dbReference>
<proteinExistence type="predicted"/>
<dbReference type="Proteomes" id="UP000679126">
    <property type="component" value="Unassembled WGS sequence"/>
</dbReference>
<feature type="transmembrane region" description="Helical" evidence="1">
    <location>
        <begin position="346"/>
        <end position="366"/>
    </location>
</feature>
<organism evidence="2 3">
    <name type="scientific">Chitinophaga chungangae</name>
    <dbReference type="NCBI Taxonomy" id="2821488"/>
    <lineage>
        <taxon>Bacteria</taxon>
        <taxon>Pseudomonadati</taxon>
        <taxon>Bacteroidota</taxon>
        <taxon>Chitinophagia</taxon>
        <taxon>Chitinophagales</taxon>
        <taxon>Chitinophagaceae</taxon>
        <taxon>Chitinophaga</taxon>
    </lineage>
</organism>
<keyword evidence="1" id="KW-1133">Transmembrane helix</keyword>
<dbReference type="InterPro" id="IPR043745">
    <property type="entry name" value="DUF5690"/>
</dbReference>